<dbReference type="EMBL" id="PP895363">
    <property type="protein sequence ID" value="XCI78185.1"/>
    <property type="molecule type" value="Genomic_DNA"/>
</dbReference>
<keyword evidence="1" id="KW-0175">Coiled coil</keyword>
<proteinExistence type="predicted"/>
<evidence type="ECO:0000313" key="2">
    <source>
        <dbReference type="EMBL" id="XCI78185.1"/>
    </source>
</evidence>
<accession>A0AAU8I0E6</accession>
<sequence>MDQSGSRPVANELLWSFLMPELNLIAEAEEKKMEKRDYDKEIQELTKAAEEYVETVKDQIAALADEGGVQAYWGEYGENGQTYYPKGTDIEEYYLGWRASEYADEEGKLTQGIWVSSSEMC</sequence>
<name>A0AAU8I0E6_9CAUD</name>
<evidence type="ECO:0000256" key="1">
    <source>
        <dbReference type="SAM" id="Coils"/>
    </source>
</evidence>
<organism evidence="2">
    <name type="scientific">Klebsiella phage FKP3</name>
    <dbReference type="NCBI Taxonomy" id="3231233"/>
    <lineage>
        <taxon>Viruses</taxon>
        <taxon>Duplodnaviria</taxon>
        <taxon>Heunggongvirae</taxon>
        <taxon>Uroviricota</taxon>
        <taxon>Caudoviricetes</taxon>
        <taxon>Stephanstirmvirinae</taxon>
        <taxon>Justusliebigvirus</taxon>
    </lineage>
</organism>
<protein>
    <submittedName>
        <fullName evidence="2">Uncharacterized protein</fullName>
    </submittedName>
</protein>
<feature type="coiled-coil region" evidence="1">
    <location>
        <begin position="28"/>
        <end position="55"/>
    </location>
</feature>
<reference evidence="2" key="1">
    <citation type="submission" date="2024-06" db="EMBL/GenBank/DDBJ databases">
        <title>High activity and specificity of bacteriophage cocktails against carbapenem-resistant Klebsiella pneumoniae belonging to high-risk clones CG258 and ST307.</title>
        <authorList>
            <person name="Jimenez Quiceno J."/>
            <person name="Salazar Ospina L."/>
            <person name="Tellez Carrasquilla S."/>
        </authorList>
    </citation>
    <scope>NUCLEOTIDE SEQUENCE</scope>
</reference>